<name>A0A6G0SZR3_APHGL</name>
<proteinExistence type="predicted"/>
<dbReference type="AlphaFoldDB" id="A0A6G0SZR3"/>
<evidence type="ECO:0000313" key="2">
    <source>
        <dbReference type="EMBL" id="KAE9523171.1"/>
    </source>
</evidence>
<protein>
    <recommendedName>
        <fullName evidence="1">Helitron helicase-like domain-containing protein</fullName>
    </recommendedName>
</protein>
<dbReference type="EMBL" id="VYZN01000178">
    <property type="protein sequence ID" value="KAE9523171.1"/>
    <property type="molecule type" value="Genomic_DNA"/>
</dbReference>
<gene>
    <name evidence="2" type="ORF">AGLY_016404</name>
</gene>
<accession>A0A6G0SZR3</accession>
<organism evidence="2 3">
    <name type="scientific">Aphis glycines</name>
    <name type="common">Soybean aphid</name>
    <dbReference type="NCBI Taxonomy" id="307491"/>
    <lineage>
        <taxon>Eukaryota</taxon>
        <taxon>Metazoa</taxon>
        <taxon>Ecdysozoa</taxon>
        <taxon>Arthropoda</taxon>
        <taxon>Hexapoda</taxon>
        <taxon>Insecta</taxon>
        <taxon>Pterygota</taxon>
        <taxon>Neoptera</taxon>
        <taxon>Paraneoptera</taxon>
        <taxon>Hemiptera</taxon>
        <taxon>Sternorrhyncha</taxon>
        <taxon>Aphidomorpha</taxon>
        <taxon>Aphidoidea</taxon>
        <taxon>Aphididae</taxon>
        <taxon>Aphidini</taxon>
        <taxon>Aphis</taxon>
        <taxon>Aphis</taxon>
    </lineage>
</organism>
<evidence type="ECO:0000259" key="1">
    <source>
        <dbReference type="Pfam" id="PF14214"/>
    </source>
</evidence>
<keyword evidence="3" id="KW-1185">Reference proteome</keyword>
<dbReference type="OrthoDB" id="6600746at2759"/>
<dbReference type="PANTHER" id="PTHR45786:SF74">
    <property type="entry name" value="ATP-DEPENDENT DNA HELICASE"/>
    <property type="match status" value="1"/>
</dbReference>
<dbReference type="InterPro" id="IPR025476">
    <property type="entry name" value="Helitron_helicase-like"/>
</dbReference>
<comment type="caution">
    <text evidence="2">The sequence shown here is derived from an EMBL/GenBank/DDBJ whole genome shotgun (WGS) entry which is preliminary data.</text>
</comment>
<dbReference type="PANTHER" id="PTHR45786">
    <property type="entry name" value="DNA BINDING PROTEIN-LIKE"/>
    <property type="match status" value="1"/>
</dbReference>
<dbReference type="Proteomes" id="UP000475862">
    <property type="component" value="Unassembled WGS sequence"/>
</dbReference>
<dbReference type="Pfam" id="PF14214">
    <property type="entry name" value="Helitron_like_N"/>
    <property type="match status" value="1"/>
</dbReference>
<reference evidence="2 3" key="1">
    <citation type="submission" date="2019-08" db="EMBL/GenBank/DDBJ databases">
        <title>The genome of the soybean aphid Biotype 1, its phylome, world population structure and adaptation to the North American continent.</title>
        <authorList>
            <person name="Giordano R."/>
            <person name="Donthu R.K."/>
            <person name="Hernandez A.G."/>
            <person name="Wright C.L."/>
            <person name="Zimin A.V."/>
        </authorList>
    </citation>
    <scope>NUCLEOTIDE SEQUENCE [LARGE SCALE GENOMIC DNA]</scope>
    <source>
        <tissue evidence="2">Whole aphids</tissue>
    </source>
</reference>
<evidence type="ECO:0000313" key="3">
    <source>
        <dbReference type="Proteomes" id="UP000475862"/>
    </source>
</evidence>
<feature type="domain" description="Helitron helicase-like" evidence="1">
    <location>
        <begin position="131"/>
        <end position="311"/>
    </location>
</feature>
<sequence length="504" mass="58490">MIGQLQIFLHEHNQLVRMFKTTLDTMHSDDHKIIIRADKRPSGSLERQFNAPTINEVAVVIFGENVASRDIVLKRRDGGQLQRVYETHRSYDTLQYPLMFCRGEDGYHLNIKMVNPMTGEETNKNVSSMNFYAYRLMIRQDVDNHLLRYRRLFQQYCVDMYVEVETERLNFIRFNQSKLRSDEYIHLRDAIATEGDAANIGRLTILPATHIGSPRHMHEYAQDAMTYVRNYGRLDLFITFTCNPKWPEITNQLLTGQTPSDRHDITARVFKQKIVVLMNYIVKQKVFGAIRCWMYSVEWQKRGLAHAHILLWMFDKVRPDHIDSIISVEIPDPETDPELHSVVTTNMIHGPCGTQNPGSPCMQNGNCIKRFPRPFVADTISGIDGYPLYRRRSPDDNGRSIIMKVKGKDVVVDNRWIVPYLTMGYVAMFGIADPNANDEVMKFQLGRYVSCNEAIWRLFSFTIHERHPTVVHLAVHLENGQRVYFTEANAAQRAERPPATTNFF</sequence>